<evidence type="ECO:0000259" key="1">
    <source>
        <dbReference type="Pfam" id="PF07484"/>
    </source>
</evidence>
<organism evidence="2 3">
    <name type="scientific">Pseudomonas phage POR1</name>
    <dbReference type="NCBI Taxonomy" id="1718594"/>
    <lineage>
        <taxon>Viruses</taxon>
        <taxon>Duplodnaviria</taxon>
        <taxon>Heunggongvirae</taxon>
        <taxon>Uroviricota</taxon>
        <taxon>Caudoviricetes</taxon>
        <taxon>Porunavirus</taxon>
        <taxon>Porunavirus POR1</taxon>
    </lineage>
</organism>
<dbReference type="SUPFAM" id="SSF88874">
    <property type="entry name" value="Receptor-binding domain of short tail fibre protein gp12"/>
    <property type="match status" value="1"/>
</dbReference>
<dbReference type="Pfam" id="PF07484">
    <property type="entry name" value="Collar"/>
    <property type="match status" value="1"/>
</dbReference>
<protein>
    <submittedName>
        <fullName evidence="2">Putative tail collar fibers protein</fullName>
    </submittedName>
</protein>
<dbReference type="Proteomes" id="UP000225954">
    <property type="component" value="Segment"/>
</dbReference>
<dbReference type="InterPro" id="IPR011083">
    <property type="entry name" value="Phage_tail_collar_dom"/>
</dbReference>
<accession>A0A0N9RZ19</accession>
<dbReference type="EMBL" id="KT716399">
    <property type="protein sequence ID" value="ALH46274.1"/>
    <property type="molecule type" value="Genomic_DNA"/>
</dbReference>
<sequence length="122" mass="14024">MELHNSFIRLYPGAVPAGTILWLRDYGKAAEQSQVWARCDGRELSIAQYPDLFEVIGHRYGKEPEVLHVRQQAPFWKRLFGVQTHVVEVPNPRYRPGVFRLPDLRKGGLPLTCQLEAERNGN</sequence>
<dbReference type="Gene3D" id="3.90.1340.10">
    <property type="entry name" value="Phage tail collar domain"/>
    <property type="match status" value="1"/>
</dbReference>
<name>A0A0N9RZ19_9CAUD</name>
<keyword evidence="3" id="KW-1185">Reference proteome</keyword>
<dbReference type="InterPro" id="IPR037053">
    <property type="entry name" value="Phage_tail_collar_dom_sf"/>
</dbReference>
<proteinExistence type="predicted"/>
<gene>
    <name evidence="2" type="ORF">POR1_69</name>
</gene>
<reference evidence="2 3" key="1">
    <citation type="journal article" date="2016" name="Genome Announc.">
        <title>Genome Sequences of Pseudomonas oryzihabitans Phage POR1 and Pseudomonas aeruginosa Phage PAE1.</title>
        <authorList>
            <person name="Dyson Z.A."/>
            <person name="Seviour R.J."/>
            <person name="Tucci J."/>
            <person name="Petrovski S."/>
        </authorList>
    </citation>
    <scope>NUCLEOTIDE SEQUENCE [LARGE SCALE GENOMIC DNA]</scope>
</reference>
<evidence type="ECO:0000313" key="2">
    <source>
        <dbReference type="EMBL" id="ALH46274.1"/>
    </source>
</evidence>
<feature type="domain" description="Phage tail collar" evidence="1">
    <location>
        <begin position="34"/>
        <end position="62"/>
    </location>
</feature>
<evidence type="ECO:0000313" key="3">
    <source>
        <dbReference type="Proteomes" id="UP000225954"/>
    </source>
</evidence>